<comment type="similarity">
    <text evidence="1 9">Belongs to the glycosyl hydrolase 28 family.</text>
</comment>
<gene>
    <name evidence="11" type="ORF">PEDI_49310</name>
</gene>
<evidence type="ECO:0000256" key="7">
    <source>
        <dbReference type="ARBA" id="ARBA00023326"/>
    </source>
</evidence>
<comment type="function">
    <text evidence="8">Pectinolytic enzyme involved in the degradation of xylogalacturonan (xga), a galacturonan backbone heavily substituted with xylose, and which is one important component of the hairy regions of pectin. Activity requires a galacturonic acid backbone substituted with xylose.</text>
</comment>
<dbReference type="RefSeq" id="WP_338239443.1">
    <property type="nucleotide sequence ID" value="NZ_BQKE01000005.1"/>
</dbReference>
<dbReference type="PANTHER" id="PTHR31736">
    <property type="match status" value="1"/>
</dbReference>
<organism evidence="11 12">
    <name type="scientific">Persicobacter diffluens</name>
    <dbReference type="NCBI Taxonomy" id="981"/>
    <lineage>
        <taxon>Bacteria</taxon>
        <taxon>Pseudomonadati</taxon>
        <taxon>Bacteroidota</taxon>
        <taxon>Cytophagia</taxon>
        <taxon>Cytophagales</taxon>
        <taxon>Persicobacteraceae</taxon>
        <taxon>Persicobacter</taxon>
    </lineage>
</organism>
<dbReference type="Proteomes" id="UP001310022">
    <property type="component" value="Unassembled WGS sequence"/>
</dbReference>
<keyword evidence="12" id="KW-1185">Reference proteome</keyword>
<dbReference type="InterPro" id="IPR012334">
    <property type="entry name" value="Pectin_lyas_fold"/>
</dbReference>
<dbReference type="Pfam" id="PF00295">
    <property type="entry name" value="Glyco_hydro_28"/>
    <property type="match status" value="1"/>
</dbReference>
<evidence type="ECO:0000256" key="9">
    <source>
        <dbReference type="RuleBase" id="RU361169"/>
    </source>
</evidence>
<dbReference type="EMBL" id="BQKE01000005">
    <property type="protein sequence ID" value="GJM64379.1"/>
    <property type="molecule type" value="Genomic_DNA"/>
</dbReference>
<dbReference type="GO" id="GO:0000272">
    <property type="term" value="P:polysaccharide catabolic process"/>
    <property type="evidence" value="ECO:0007669"/>
    <property type="project" value="UniProtKB-KW"/>
</dbReference>
<dbReference type="GO" id="GO:0004650">
    <property type="term" value="F:polygalacturonase activity"/>
    <property type="evidence" value="ECO:0007669"/>
    <property type="project" value="InterPro"/>
</dbReference>
<evidence type="ECO:0000256" key="4">
    <source>
        <dbReference type="ARBA" id="ARBA00023180"/>
    </source>
</evidence>
<keyword evidence="2" id="KW-0677">Repeat</keyword>
<evidence type="ECO:0000256" key="5">
    <source>
        <dbReference type="ARBA" id="ARBA00023277"/>
    </source>
</evidence>
<dbReference type="Gene3D" id="2.160.20.10">
    <property type="entry name" value="Single-stranded right-handed beta-helix, Pectin lyase-like"/>
    <property type="match status" value="1"/>
</dbReference>
<keyword evidence="7" id="KW-0624">Polysaccharide degradation</keyword>
<dbReference type="SUPFAM" id="SSF51126">
    <property type="entry name" value="Pectin lyase-like"/>
    <property type="match status" value="1"/>
</dbReference>
<evidence type="ECO:0000256" key="2">
    <source>
        <dbReference type="ARBA" id="ARBA00022737"/>
    </source>
</evidence>
<dbReference type="InterPro" id="IPR011050">
    <property type="entry name" value="Pectin_lyase_fold/virulence"/>
</dbReference>
<evidence type="ECO:0000256" key="6">
    <source>
        <dbReference type="ARBA" id="ARBA00023295"/>
    </source>
</evidence>
<evidence type="ECO:0000313" key="12">
    <source>
        <dbReference type="Proteomes" id="UP001310022"/>
    </source>
</evidence>
<feature type="signal peptide" evidence="10">
    <location>
        <begin position="1"/>
        <end position="22"/>
    </location>
</feature>
<evidence type="ECO:0000256" key="1">
    <source>
        <dbReference type="ARBA" id="ARBA00008834"/>
    </source>
</evidence>
<protein>
    <recommendedName>
        <fullName evidence="13">Glycosyl hydrolases family 28</fullName>
    </recommendedName>
</protein>
<dbReference type="InterPro" id="IPR000743">
    <property type="entry name" value="Glyco_hydro_28"/>
</dbReference>
<dbReference type="AlphaFoldDB" id="A0AAN4W246"/>
<keyword evidence="4" id="KW-0325">Glycoprotein</keyword>
<keyword evidence="6 9" id="KW-0326">Glycosidase</keyword>
<evidence type="ECO:0000313" key="11">
    <source>
        <dbReference type="EMBL" id="GJM64379.1"/>
    </source>
</evidence>
<name>A0AAN4W246_9BACT</name>
<keyword evidence="3 9" id="KW-0378">Hydrolase</keyword>
<accession>A0AAN4W246</accession>
<comment type="caution">
    <text evidence="11">The sequence shown here is derived from an EMBL/GenBank/DDBJ whole genome shotgun (WGS) entry which is preliminary data.</text>
</comment>
<reference evidence="11 12" key="1">
    <citation type="submission" date="2021-12" db="EMBL/GenBank/DDBJ databases">
        <title>Genome sequencing of bacteria with rrn-lacking chromosome and rrn-plasmid.</title>
        <authorList>
            <person name="Anda M."/>
            <person name="Iwasaki W."/>
        </authorList>
    </citation>
    <scope>NUCLEOTIDE SEQUENCE [LARGE SCALE GENOMIC DNA]</scope>
    <source>
        <strain evidence="11 12">NBRC 15940</strain>
    </source>
</reference>
<keyword evidence="10" id="KW-0732">Signal</keyword>
<feature type="chain" id="PRO_5042838771" description="Glycosyl hydrolases family 28" evidence="10">
    <location>
        <begin position="23"/>
        <end position="458"/>
    </location>
</feature>
<sequence>MNKLTLLLAVLLTMVAVVVTMANDLQLYHYPKNTPEHKGYQVKVDHQDCFVYQTPVSGIVSFATTQGELVTVVPDFDFKEVKIRPSNLNIKTKRSGNSISFIMPVDKKISLEFDDRIYDPLFIFSQRPVKNQEADIIYKAGVHYKIGMKRVKSNQKIWIQGGAVLEGSFIMEGVENVHLFGHGVVDNRNLDRQQGYYGFGWFGAKNSTFENITLIGNPRWSTSYFGCKNITANDVRIIGWRRSDDGIDIVGSEDITIKDAFVRTKDDCIAIKSSTFWYKKPAPENIDFTIPTDIGCKLTKNILIDGGVFWNADWGNAIEIGFETRADVMEDITIQDANIIRVEGNGGVFSIHNGDRAVVKNVLYKNIHIEEAYGYLCHFQVLHSHYSKDTTRGSGKNILLENIQVNQDIPLNSLITGLNKNHIYDGVHFDNLQINGKKVMNLKDGGIYTEFTENVTFQ</sequence>
<evidence type="ECO:0000256" key="3">
    <source>
        <dbReference type="ARBA" id="ARBA00022801"/>
    </source>
</evidence>
<dbReference type="PANTHER" id="PTHR31736:SF9">
    <property type="entry name" value="ENDO-XYLOGALACTURONAN HYDROLASE A-RELATED"/>
    <property type="match status" value="1"/>
</dbReference>
<evidence type="ECO:0000256" key="8">
    <source>
        <dbReference type="ARBA" id="ARBA00037278"/>
    </source>
</evidence>
<evidence type="ECO:0000256" key="10">
    <source>
        <dbReference type="SAM" id="SignalP"/>
    </source>
</evidence>
<evidence type="ECO:0008006" key="13">
    <source>
        <dbReference type="Google" id="ProtNLM"/>
    </source>
</evidence>
<proteinExistence type="inferred from homology"/>
<keyword evidence="5" id="KW-0119">Carbohydrate metabolism</keyword>